<dbReference type="Pfam" id="PF12576">
    <property type="entry name" value="DUF3754"/>
    <property type="match status" value="1"/>
</dbReference>
<dbReference type="AlphaFoldDB" id="A0AAX6IC41"/>
<dbReference type="InterPro" id="IPR022227">
    <property type="entry name" value="DUF3754"/>
</dbReference>
<reference evidence="2" key="2">
    <citation type="submission" date="2023-04" db="EMBL/GenBank/DDBJ databases">
        <authorList>
            <person name="Bruccoleri R.E."/>
            <person name="Oakeley E.J."/>
            <person name="Faust A.-M."/>
            <person name="Dessus-Babus S."/>
            <person name="Altorfer M."/>
            <person name="Burckhardt D."/>
            <person name="Oertli M."/>
            <person name="Naumann U."/>
            <person name="Petersen F."/>
            <person name="Wong J."/>
        </authorList>
    </citation>
    <scope>NUCLEOTIDE SEQUENCE</scope>
    <source>
        <strain evidence="2">GSM-AAB239-AS_SAM_17_03QT</strain>
        <tissue evidence="2">Leaf</tissue>
    </source>
</reference>
<sequence length="731" mass="82939">MLSLKLLNGVTSFSSLRSKKNPFPSPSPFTPPPFFFFFGPKSAKSPFTPLNYQFGGVDSPSQEAKGTEKKEARGGGGEETRREEEEPIDGVHVPRQKYISVPKSDLLDALLSTFDSREDADEFARVSVCLDSILHAEHKGVLEKMRIYYSLSHSPEQETTTAYSSTNEKEAISNEHISFDGSADSENIGTNCSGDVEGDKSLFFQNSLDLRELFESFNGSTSRKSVVDSSCRVAVATDFQRSFMKLLHDAQFEELSREDLMMTYALNSDYLLTLPIYVDWKKASKSNAIIFRRGYATERQRGLLVVEKLDYLQSKLLQEIFFSLSRPLKMIGSWLSKALKSSKEAQGVDKWIESVKLWLKEQYSLEGMLSIGEKKSGNMKYDQILESDLPIWIAAQRALPLYEGLLSSAGPRGRLIRKLLNWIGILPSPAEASTDFFSDTKQSDSYMRSNFLPRITLRNLWEPATREYCENNVWKMLKTSVSILFSQSTLQEPAFQELILLYNEKTSQSKINGRAEVQPLQLKIYEKIPIPDLAVIFPHKKLSFRILDSVRLDIATIVGLLAYFVNYKFENIPSSPSAVLLDVIAVSALIIYVSRVVLGYKQTWDRYQLLVNRTLYEKTLASGFGSVHFLLDASEQQQYKEAILVYAILLHSEKYQASSPKRIGVACERFIYEKFKKKIEMPIDKAIKTLQRLDLANEFDPDGISIKLKAIPCTKAYETLKCRWDSLLGQE</sequence>
<evidence type="ECO:0000313" key="3">
    <source>
        <dbReference type="Proteomes" id="UP001140949"/>
    </source>
</evidence>
<keyword evidence="3" id="KW-1185">Reference proteome</keyword>
<organism evidence="2 3">
    <name type="scientific">Iris pallida</name>
    <name type="common">Sweet iris</name>
    <dbReference type="NCBI Taxonomy" id="29817"/>
    <lineage>
        <taxon>Eukaryota</taxon>
        <taxon>Viridiplantae</taxon>
        <taxon>Streptophyta</taxon>
        <taxon>Embryophyta</taxon>
        <taxon>Tracheophyta</taxon>
        <taxon>Spermatophyta</taxon>
        <taxon>Magnoliopsida</taxon>
        <taxon>Liliopsida</taxon>
        <taxon>Asparagales</taxon>
        <taxon>Iridaceae</taxon>
        <taxon>Iridoideae</taxon>
        <taxon>Irideae</taxon>
        <taxon>Iris</taxon>
    </lineage>
</organism>
<feature type="compositionally biased region" description="Basic and acidic residues" evidence="1">
    <location>
        <begin position="65"/>
        <end position="84"/>
    </location>
</feature>
<evidence type="ECO:0000313" key="2">
    <source>
        <dbReference type="EMBL" id="KAJ6850638.1"/>
    </source>
</evidence>
<dbReference type="EMBL" id="JANAVB010002795">
    <property type="protein sequence ID" value="KAJ6850638.1"/>
    <property type="molecule type" value="Genomic_DNA"/>
</dbReference>
<gene>
    <name evidence="2" type="ORF">M6B38_263950</name>
</gene>
<evidence type="ECO:0000256" key="1">
    <source>
        <dbReference type="SAM" id="MobiDB-lite"/>
    </source>
</evidence>
<reference evidence="2" key="1">
    <citation type="journal article" date="2023" name="GigaByte">
        <title>Genome assembly of the bearded iris, Iris pallida Lam.</title>
        <authorList>
            <person name="Bruccoleri R.E."/>
            <person name="Oakeley E.J."/>
            <person name="Faust A.M.E."/>
            <person name="Altorfer M."/>
            <person name="Dessus-Babus S."/>
            <person name="Burckhardt D."/>
            <person name="Oertli M."/>
            <person name="Naumann U."/>
            <person name="Petersen F."/>
            <person name="Wong J."/>
        </authorList>
    </citation>
    <scope>NUCLEOTIDE SEQUENCE</scope>
    <source>
        <strain evidence="2">GSM-AAB239-AS_SAM_17_03QT</strain>
    </source>
</reference>
<comment type="caution">
    <text evidence="2">The sequence shown here is derived from an EMBL/GenBank/DDBJ whole genome shotgun (WGS) entry which is preliminary data.</text>
</comment>
<proteinExistence type="predicted"/>
<dbReference type="PANTHER" id="PTHR33645">
    <property type="entry name" value="AMINOPEPTIDASE (DUF3754)"/>
    <property type="match status" value="1"/>
</dbReference>
<name>A0AAX6IC41_IRIPA</name>
<feature type="region of interest" description="Disordered" evidence="1">
    <location>
        <begin position="54"/>
        <end position="90"/>
    </location>
</feature>
<dbReference type="PANTHER" id="PTHR33645:SF2">
    <property type="entry name" value="FAMILY PROTEIN, PUTATIVE (DUF3754)-RELATED"/>
    <property type="match status" value="1"/>
</dbReference>
<protein>
    <submittedName>
        <fullName evidence="2">Uncharacterized protein</fullName>
    </submittedName>
</protein>
<dbReference type="Proteomes" id="UP001140949">
    <property type="component" value="Unassembled WGS sequence"/>
</dbReference>
<accession>A0AAX6IC41</accession>